<organism evidence="6 7">
    <name type="scientific">Iodobacter fluviatilis</name>
    <dbReference type="NCBI Taxonomy" id="537"/>
    <lineage>
        <taxon>Bacteria</taxon>
        <taxon>Pseudomonadati</taxon>
        <taxon>Pseudomonadota</taxon>
        <taxon>Betaproteobacteria</taxon>
        <taxon>Neisseriales</taxon>
        <taxon>Chitinibacteraceae</taxon>
        <taxon>Iodobacter</taxon>
    </lineage>
</organism>
<evidence type="ECO:0000256" key="2">
    <source>
        <dbReference type="ARBA" id="ARBA00022759"/>
    </source>
</evidence>
<dbReference type="Proteomes" id="UP000515917">
    <property type="component" value="Plasmid pl2"/>
</dbReference>
<dbReference type="GO" id="GO:0004519">
    <property type="term" value="F:endonuclease activity"/>
    <property type="evidence" value="ECO:0007669"/>
    <property type="project" value="UniProtKB-KW"/>
</dbReference>
<dbReference type="AlphaFoldDB" id="A0A7G3GFG9"/>
<keyword evidence="7" id="KW-1185">Reference proteome</keyword>
<evidence type="ECO:0000256" key="3">
    <source>
        <dbReference type="ARBA" id="ARBA00022801"/>
    </source>
</evidence>
<keyword evidence="4" id="KW-0732">Signal</keyword>
<dbReference type="PANTHER" id="PTHR12302">
    <property type="entry name" value="EBNA2 BINDING PROTEIN P100"/>
    <property type="match status" value="1"/>
</dbReference>
<gene>
    <name evidence="6" type="ORF">C1H71_20125</name>
</gene>
<geneLocation type="plasmid" evidence="6 7">
    <name>pl2</name>
</geneLocation>
<dbReference type="InterPro" id="IPR002071">
    <property type="entry name" value="Thermonucl_AS"/>
</dbReference>
<proteinExistence type="predicted"/>
<dbReference type="SMART" id="SM00318">
    <property type="entry name" value="SNc"/>
    <property type="match status" value="1"/>
</dbReference>
<feature type="chain" id="PRO_5028971266" evidence="4">
    <location>
        <begin position="25"/>
        <end position="179"/>
    </location>
</feature>
<evidence type="ECO:0000256" key="4">
    <source>
        <dbReference type="SAM" id="SignalP"/>
    </source>
</evidence>
<keyword evidence="3" id="KW-0378">Hydrolase</keyword>
<dbReference type="PANTHER" id="PTHR12302:SF3">
    <property type="entry name" value="SERINE_THREONINE-PROTEIN KINASE 31"/>
    <property type="match status" value="1"/>
</dbReference>
<feature type="domain" description="TNase-like" evidence="5">
    <location>
        <begin position="42"/>
        <end position="162"/>
    </location>
</feature>
<sequence>MMNPNQIRNILISGLLTVAVSNLAGCDAPKPPLLGTESNAPDTLSGVVRGVMDGDTVKISDGTKEVKCRLAQIDAPEKNQQGGKASKKALSDLIFGKTVSYIVVDTDQYKRSVCKIFSQGEDINAAQLKSGNAWVYTAFNKDPNYVDLQNQARQARLGLWSDQNPIPPWEYRKSNKKSR</sequence>
<keyword evidence="2" id="KW-0255">Endonuclease</keyword>
<dbReference type="GO" id="GO:0016787">
    <property type="term" value="F:hydrolase activity"/>
    <property type="evidence" value="ECO:0007669"/>
    <property type="project" value="UniProtKB-KW"/>
</dbReference>
<evidence type="ECO:0000313" key="6">
    <source>
        <dbReference type="EMBL" id="QBC45852.1"/>
    </source>
</evidence>
<evidence type="ECO:0000313" key="7">
    <source>
        <dbReference type="Proteomes" id="UP000515917"/>
    </source>
</evidence>
<feature type="signal peptide" evidence="4">
    <location>
        <begin position="1"/>
        <end position="24"/>
    </location>
</feature>
<dbReference type="SUPFAM" id="SSF50199">
    <property type="entry name" value="Staphylococcal nuclease"/>
    <property type="match status" value="1"/>
</dbReference>
<evidence type="ECO:0000259" key="5">
    <source>
        <dbReference type="PROSITE" id="PS50830"/>
    </source>
</evidence>
<keyword evidence="1" id="KW-0540">Nuclease</keyword>
<dbReference type="PROSITE" id="PS50830">
    <property type="entry name" value="TNASE_3"/>
    <property type="match status" value="1"/>
</dbReference>
<dbReference type="KEGG" id="ifl:C1H71_20125"/>
<name>A0A7G3GFG9_9NEIS</name>
<keyword evidence="6" id="KW-0614">Plasmid</keyword>
<dbReference type="InterPro" id="IPR016071">
    <property type="entry name" value="Staphylococal_nuclease_OB-fold"/>
</dbReference>
<protein>
    <submittedName>
        <fullName evidence="6">Nuclease</fullName>
    </submittedName>
</protein>
<dbReference type="InterPro" id="IPR035437">
    <property type="entry name" value="SNase_OB-fold_sf"/>
</dbReference>
<accession>A0A7G3GFG9</accession>
<reference evidence="6 7" key="1">
    <citation type="submission" date="2018-01" db="EMBL/GenBank/DDBJ databases">
        <title>Genome sequence of Iodobacter sp. strain PCH194 isolated from Indian Trans-Himalaya.</title>
        <authorList>
            <person name="Kumar V."/>
            <person name="Thakur V."/>
            <person name="Kumar S."/>
            <person name="Singh D."/>
        </authorList>
    </citation>
    <scope>NUCLEOTIDE SEQUENCE [LARGE SCALE GENOMIC DNA]</scope>
    <source>
        <strain evidence="6 7">PCH194</strain>
        <plasmid evidence="6 7">pl2</plasmid>
    </source>
</reference>
<dbReference type="Gene3D" id="2.40.50.90">
    <property type="match status" value="1"/>
</dbReference>
<evidence type="ECO:0000256" key="1">
    <source>
        <dbReference type="ARBA" id="ARBA00022722"/>
    </source>
</evidence>
<dbReference type="Pfam" id="PF00565">
    <property type="entry name" value="SNase"/>
    <property type="match status" value="1"/>
</dbReference>
<dbReference type="GO" id="GO:0003676">
    <property type="term" value="F:nucleic acid binding"/>
    <property type="evidence" value="ECO:0007669"/>
    <property type="project" value="InterPro"/>
</dbReference>
<dbReference type="EMBL" id="CP025782">
    <property type="protein sequence ID" value="QBC45852.1"/>
    <property type="molecule type" value="Genomic_DNA"/>
</dbReference>
<dbReference type="PROSITE" id="PS01123">
    <property type="entry name" value="TNASE_1"/>
    <property type="match status" value="1"/>
</dbReference>